<evidence type="ECO:0000256" key="6">
    <source>
        <dbReference type="ARBA" id="ARBA00093785"/>
    </source>
</evidence>
<proteinExistence type="inferred from homology"/>
<accession>A0A1G8E4P5</accession>
<dbReference type="Pfam" id="PF05400">
    <property type="entry name" value="FliT"/>
    <property type="match status" value="1"/>
</dbReference>
<comment type="subcellular location">
    <subcellularLocation>
        <location evidence="1">Cytoplasm</location>
        <location evidence="1">Cytosol</location>
    </subcellularLocation>
</comment>
<name>A0A1G8E4P5_9BACI</name>
<sequence>MALVKELFLVTKALHEHVSNDLPTELDDRDRYVEELENYLQKRAKLLDEMTQKTDFNEAEQKLGRAMVKMNADIQQKMEASKGAMRLDMQQLKKKKESSKLYERPYNGPTVDGVFFDKKN</sequence>
<dbReference type="RefSeq" id="WP_091580941.1">
    <property type="nucleotide sequence ID" value="NZ_FNDU01000002.1"/>
</dbReference>
<keyword evidence="9" id="KW-1185">Reference proteome</keyword>
<keyword evidence="8" id="KW-0282">Flagellum</keyword>
<evidence type="ECO:0000256" key="5">
    <source>
        <dbReference type="ARBA" id="ARBA00093765"/>
    </source>
</evidence>
<protein>
    <recommendedName>
        <fullName evidence="7">Flagellar protein FliT</fullName>
    </recommendedName>
</protein>
<evidence type="ECO:0000256" key="7">
    <source>
        <dbReference type="ARBA" id="ARBA00093797"/>
    </source>
</evidence>
<comment type="function">
    <text evidence="5">May act as an export chaperone for the filament capping protein FliD.</text>
</comment>
<dbReference type="Proteomes" id="UP000199017">
    <property type="component" value="Unassembled WGS sequence"/>
</dbReference>
<organism evidence="8 9">
    <name type="scientific">Alteribacillus bidgolensis</name>
    <dbReference type="NCBI Taxonomy" id="930129"/>
    <lineage>
        <taxon>Bacteria</taxon>
        <taxon>Bacillati</taxon>
        <taxon>Bacillota</taxon>
        <taxon>Bacilli</taxon>
        <taxon>Bacillales</taxon>
        <taxon>Bacillaceae</taxon>
        <taxon>Alteribacillus</taxon>
    </lineage>
</organism>
<dbReference type="EMBL" id="FNDU01000002">
    <property type="protein sequence ID" value="SDH64815.1"/>
    <property type="molecule type" value="Genomic_DNA"/>
</dbReference>
<evidence type="ECO:0000313" key="8">
    <source>
        <dbReference type="EMBL" id="SDH64815.1"/>
    </source>
</evidence>
<keyword evidence="8" id="KW-0966">Cell projection</keyword>
<evidence type="ECO:0000313" key="9">
    <source>
        <dbReference type="Proteomes" id="UP000199017"/>
    </source>
</evidence>
<dbReference type="STRING" id="930129.SAMN05216352_10270"/>
<dbReference type="OrthoDB" id="2353131at2"/>
<keyword evidence="3" id="KW-1005">Bacterial flagellum biogenesis</keyword>
<dbReference type="AlphaFoldDB" id="A0A1G8E4P5"/>
<evidence type="ECO:0000256" key="1">
    <source>
        <dbReference type="ARBA" id="ARBA00004514"/>
    </source>
</evidence>
<evidence type="ECO:0000256" key="2">
    <source>
        <dbReference type="ARBA" id="ARBA00022490"/>
    </source>
</evidence>
<keyword evidence="8" id="KW-0969">Cilium</keyword>
<gene>
    <name evidence="8" type="ORF">SAMN05216352_10270</name>
</gene>
<dbReference type="InterPro" id="IPR008622">
    <property type="entry name" value="FliT"/>
</dbReference>
<reference evidence="8 9" key="1">
    <citation type="submission" date="2016-10" db="EMBL/GenBank/DDBJ databases">
        <authorList>
            <person name="de Groot N.N."/>
        </authorList>
    </citation>
    <scope>NUCLEOTIDE SEQUENCE [LARGE SCALE GENOMIC DNA]</scope>
    <source>
        <strain evidence="9">P4B,CCM 7963,CECT 7998,DSM 25260,IBRC-M 10614,KCTC 13821</strain>
    </source>
</reference>
<evidence type="ECO:0000256" key="3">
    <source>
        <dbReference type="ARBA" id="ARBA00022795"/>
    </source>
</evidence>
<comment type="similarity">
    <text evidence="6">Belongs to the bacillales FliT family.</text>
</comment>
<keyword evidence="2" id="KW-0963">Cytoplasm</keyword>
<evidence type="ECO:0000256" key="4">
    <source>
        <dbReference type="ARBA" id="ARBA00023186"/>
    </source>
</evidence>
<keyword evidence="4" id="KW-0143">Chaperone</keyword>